<keyword evidence="11 13" id="KW-0472">Membrane</keyword>
<keyword evidence="9" id="KW-0862">Zinc</keyword>
<dbReference type="InterPro" id="IPR013083">
    <property type="entry name" value="Znf_RING/FYVE/PHD"/>
</dbReference>
<evidence type="ECO:0000256" key="10">
    <source>
        <dbReference type="ARBA" id="ARBA00022989"/>
    </source>
</evidence>
<comment type="subcellular location">
    <subcellularLocation>
        <location evidence="2">Membrane</location>
        <topology evidence="2">Multi-pass membrane protein</topology>
    </subcellularLocation>
</comment>
<feature type="domain" description="RING-type" evidence="14">
    <location>
        <begin position="230"/>
        <end position="271"/>
    </location>
</feature>
<evidence type="ECO:0000256" key="1">
    <source>
        <dbReference type="ARBA" id="ARBA00000900"/>
    </source>
</evidence>
<organism evidence="15 16">
    <name type="scientific">Acorus calamus</name>
    <name type="common">Sweet flag</name>
    <dbReference type="NCBI Taxonomy" id="4465"/>
    <lineage>
        <taxon>Eukaryota</taxon>
        <taxon>Viridiplantae</taxon>
        <taxon>Streptophyta</taxon>
        <taxon>Embryophyta</taxon>
        <taxon>Tracheophyta</taxon>
        <taxon>Spermatophyta</taxon>
        <taxon>Magnoliopsida</taxon>
        <taxon>Liliopsida</taxon>
        <taxon>Acoraceae</taxon>
        <taxon>Acorus</taxon>
    </lineage>
</organism>
<evidence type="ECO:0000259" key="14">
    <source>
        <dbReference type="PROSITE" id="PS50089"/>
    </source>
</evidence>
<dbReference type="PANTHER" id="PTHR45977:SF19">
    <property type="entry name" value="RING-TYPE DOMAIN-CONTAINING PROTEIN"/>
    <property type="match status" value="1"/>
</dbReference>
<evidence type="ECO:0000256" key="12">
    <source>
        <dbReference type="PROSITE-ProRule" id="PRU00175"/>
    </source>
</evidence>
<evidence type="ECO:0000256" key="6">
    <source>
        <dbReference type="ARBA" id="ARBA00022723"/>
    </source>
</evidence>
<dbReference type="GO" id="GO:0016567">
    <property type="term" value="P:protein ubiquitination"/>
    <property type="evidence" value="ECO:0007669"/>
    <property type="project" value="TreeGrafter"/>
</dbReference>
<accession>A0AAV9CZ33</accession>
<keyword evidence="6" id="KW-0479">Metal-binding</keyword>
<reference evidence="15" key="2">
    <citation type="submission" date="2023-06" db="EMBL/GenBank/DDBJ databases">
        <authorList>
            <person name="Ma L."/>
            <person name="Liu K.-W."/>
            <person name="Li Z."/>
            <person name="Hsiao Y.-Y."/>
            <person name="Qi Y."/>
            <person name="Fu T."/>
            <person name="Tang G."/>
            <person name="Zhang D."/>
            <person name="Sun W.-H."/>
            <person name="Liu D.-K."/>
            <person name="Li Y."/>
            <person name="Chen G.-Z."/>
            <person name="Liu X.-D."/>
            <person name="Liao X.-Y."/>
            <person name="Jiang Y.-T."/>
            <person name="Yu X."/>
            <person name="Hao Y."/>
            <person name="Huang J."/>
            <person name="Zhao X.-W."/>
            <person name="Ke S."/>
            <person name="Chen Y.-Y."/>
            <person name="Wu W.-L."/>
            <person name="Hsu J.-L."/>
            <person name="Lin Y.-F."/>
            <person name="Huang M.-D."/>
            <person name="Li C.-Y."/>
            <person name="Huang L."/>
            <person name="Wang Z.-W."/>
            <person name="Zhao X."/>
            <person name="Zhong W.-Y."/>
            <person name="Peng D.-H."/>
            <person name="Ahmad S."/>
            <person name="Lan S."/>
            <person name="Zhang J.-S."/>
            <person name="Tsai W.-C."/>
            <person name="Van De Peer Y."/>
            <person name="Liu Z.-J."/>
        </authorList>
    </citation>
    <scope>NUCLEOTIDE SEQUENCE</scope>
    <source>
        <strain evidence="15">CP</strain>
        <tissue evidence="15">Leaves</tissue>
    </source>
</reference>
<reference evidence="15" key="1">
    <citation type="journal article" date="2023" name="Nat. Commun.">
        <title>Diploid and tetraploid genomes of Acorus and the evolution of monocots.</title>
        <authorList>
            <person name="Ma L."/>
            <person name="Liu K.W."/>
            <person name="Li Z."/>
            <person name="Hsiao Y.Y."/>
            <person name="Qi Y."/>
            <person name="Fu T."/>
            <person name="Tang G.D."/>
            <person name="Zhang D."/>
            <person name="Sun W.H."/>
            <person name="Liu D.K."/>
            <person name="Li Y."/>
            <person name="Chen G.Z."/>
            <person name="Liu X.D."/>
            <person name="Liao X.Y."/>
            <person name="Jiang Y.T."/>
            <person name="Yu X."/>
            <person name="Hao Y."/>
            <person name="Huang J."/>
            <person name="Zhao X.W."/>
            <person name="Ke S."/>
            <person name="Chen Y.Y."/>
            <person name="Wu W.L."/>
            <person name="Hsu J.L."/>
            <person name="Lin Y.F."/>
            <person name="Huang M.D."/>
            <person name="Li C.Y."/>
            <person name="Huang L."/>
            <person name="Wang Z.W."/>
            <person name="Zhao X."/>
            <person name="Zhong W.Y."/>
            <person name="Peng D.H."/>
            <person name="Ahmad S."/>
            <person name="Lan S."/>
            <person name="Zhang J.S."/>
            <person name="Tsai W.C."/>
            <person name="Van de Peer Y."/>
            <person name="Liu Z.J."/>
        </authorList>
    </citation>
    <scope>NUCLEOTIDE SEQUENCE</scope>
    <source>
        <strain evidence="15">CP</strain>
    </source>
</reference>
<evidence type="ECO:0000256" key="5">
    <source>
        <dbReference type="ARBA" id="ARBA00022692"/>
    </source>
</evidence>
<dbReference type="EC" id="2.3.2.27" evidence="3"/>
<protein>
    <recommendedName>
        <fullName evidence="3">RING-type E3 ubiquitin transferase</fullName>
        <ecNumber evidence="3">2.3.2.27</ecNumber>
    </recommendedName>
</protein>
<evidence type="ECO:0000256" key="7">
    <source>
        <dbReference type="ARBA" id="ARBA00022771"/>
    </source>
</evidence>
<dbReference type="InterPro" id="IPR001841">
    <property type="entry name" value="Znf_RING"/>
</dbReference>
<evidence type="ECO:0000256" key="13">
    <source>
        <dbReference type="SAM" id="Phobius"/>
    </source>
</evidence>
<dbReference type="AlphaFoldDB" id="A0AAV9CZ33"/>
<dbReference type="SUPFAM" id="SSF57850">
    <property type="entry name" value="RING/U-box"/>
    <property type="match status" value="1"/>
</dbReference>
<feature type="transmembrane region" description="Helical" evidence="13">
    <location>
        <begin position="56"/>
        <end position="75"/>
    </location>
</feature>
<sequence>MRDQPATATAAANAVAEWGYSRPVVMALDAAWNLAFVLVSAGALTSTARERPSVPIRAWIVGYALQCLLHVRFTWVEYRRRGRGGAEWVAAQRRLETLTTMLSVVWWLLGSYWILVGGQTLVQDAPHLYWLTVVFLAFDLFFVVFCILLGCFIGIALCCCLPCAITILYAMAGREGATEADINSLPRFKYRQDKRRGAFGADKQHAAVKMTDSNGDSMDDLVLPPEDSECCICLIQYEDGVALHSLQCGHHFHSGCIIKWLRINATCPLCKFNILKGDEHV</sequence>
<dbReference type="Gene3D" id="3.30.40.10">
    <property type="entry name" value="Zinc/RING finger domain, C3HC4 (zinc finger)"/>
    <property type="match status" value="1"/>
</dbReference>
<keyword evidence="16" id="KW-1185">Reference proteome</keyword>
<evidence type="ECO:0000256" key="3">
    <source>
        <dbReference type="ARBA" id="ARBA00012483"/>
    </source>
</evidence>
<evidence type="ECO:0000256" key="11">
    <source>
        <dbReference type="ARBA" id="ARBA00023136"/>
    </source>
</evidence>
<proteinExistence type="predicted"/>
<evidence type="ECO:0000313" key="15">
    <source>
        <dbReference type="EMBL" id="KAK1294070.1"/>
    </source>
</evidence>
<feature type="transmembrane region" description="Helical" evidence="13">
    <location>
        <begin position="128"/>
        <end position="157"/>
    </location>
</feature>
<dbReference type="GO" id="GO:0000325">
    <property type="term" value="C:plant-type vacuole"/>
    <property type="evidence" value="ECO:0007669"/>
    <property type="project" value="TreeGrafter"/>
</dbReference>
<dbReference type="GO" id="GO:0016020">
    <property type="term" value="C:membrane"/>
    <property type="evidence" value="ECO:0007669"/>
    <property type="project" value="UniProtKB-SubCell"/>
</dbReference>
<evidence type="ECO:0000256" key="9">
    <source>
        <dbReference type="ARBA" id="ARBA00022833"/>
    </source>
</evidence>
<dbReference type="PROSITE" id="PS50089">
    <property type="entry name" value="ZF_RING_2"/>
    <property type="match status" value="1"/>
</dbReference>
<feature type="transmembrane region" description="Helical" evidence="13">
    <location>
        <begin position="95"/>
        <end position="116"/>
    </location>
</feature>
<name>A0AAV9CZ33_ACOCL</name>
<dbReference type="Pfam" id="PF13639">
    <property type="entry name" value="zf-RING_2"/>
    <property type="match status" value="1"/>
</dbReference>
<keyword evidence="4" id="KW-0808">Transferase</keyword>
<feature type="transmembrane region" description="Helical" evidence="13">
    <location>
        <begin position="24"/>
        <end position="44"/>
    </location>
</feature>
<dbReference type="Proteomes" id="UP001180020">
    <property type="component" value="Unassembled WGS sequence"/>
</dbReference>
<evidence type="ECO:0000313" key="16">
    <source>
        <dbReference type="Proteomes" id="UP001180020"/>
    </source>
</evidence>
<dbReference type="PANTHER" id="PTHR45977">
    <property type="entry name" value="TARGET OF ERK KINASE MPK-1"/>
    <property type="match status" value="1"/>
</dbReference>
<keyword evidence="10 13" id="KW-1133">Transmembrane helix</keyword>
<gene>
    <name evidence="15" type="primary">RIE1</name>
    <name evidence="15" type="ORF">QJS10_CPA16g01225</name>
</gene>
<keyword evidence="8" id="KW-0833">Ubl conjugation pathway</keyword>
<keyword evidence="7 12" id="KW-0863">Zinc-finger</keyword>
<comment type="catalytic activity">
    <reaction evidence="1">
        <text>S-ubiquitinyl-[E2 ubiquitin-conjugating enzyme]-L-cysteine + [acceptor protein]-L-lysine = [E2 ubiquitin-conjugating enzyme]-L-cysteine + N(6)-ubiquitinyl-[acceptor protein]-L-lysine.</text>
        <dbReference type="EC" id="2.3.2.27"/>
    </reaction>
</comment>
<dbReference type="GO" id="GO:0061630">
    <property type="term" value="F:ubiquitin protein ligase activity"/>
    <property type="evidence" value="ECO:0007669"/>
    <property type="project" value="UniProtKB-EC"/>
</dbReference>
<dbReference type="SMART" id="SM00184">
    <property type="entry name" value="RING"/>
    <property type="match status" value="1"/>
</dbReference>
<comment type="caution">
    <text evidence="15">The sequence shown here is derived from an EMBL/GenBank/DDBJ whole genome shotgun (WGS) entry which is preliminary data.</text>
</comment>
<dbReference type="GO" id="GO:0008270">
    <property type="term" value="F:zinc ion binding"/>
    <property type="evidence" value="ECO:0007669"/>
    <property type="project" value="UniProtKB-KW"/>
</dbReference>
<evidence type="ECO:0000256" key="4">
    <source>
        <dbReference type="ARBA" id="ARBA00022679"/>
    </source>
</evidence>
<evidence type="ECO:0000256" key="8">
    <source>
        <dbReference type="ARBA" id="ARBA00022786"/>
    </source>
</evidence>
<evidence type="ECO:0000256" key="2">
    <source>
        <dbReference type="ARBA" id="ARBA00004141"/>
    </source>
</evidence>
<dbReference type="EMBL" id="JAUJYO010000016">
    <property type="protein sequence ID" value="KAK1294070.1"/>
    <property type="molecule type" value="Genomic_DNA"/>
</dbReference>
<dbReference type="GO" id="GO:0006511">
    <property type="term" value="P:ubiquitin-dependent protein catabolic process"/>
    <property type="evidence" value="ECO:0007669"/>
    <property type="project" value="TreeGrafter"/>
</dbReference>
<keyword evidence="5 13" id="KW-0812">Transmembrane</keyword>